<reference evidence="1 2" key="1">
    <citation type="journal article" date="2023" name="Genes (Basel)">
        <title>Chromosome-Level Genome Assembly and Circadian Gene Repertoire of the Patagonia Blennie Eleginops maclovinus-The Closest Ancestral Proxy of Antarctic Cryonotothenioids.</title>
        <authorList>
            <person name="Cheng C.C."/>
            <person name="Rivera-Colon A.G."/>
            <person name="Minhas B.F."/>
            <person name="Wilson L."/>
            <person name="Rayamajhi N."/>
            <person name="Vargas-Chacoff L."/>
            <person name="Catchen J.M."/>
        </authorList>
    </citation>
    <scope>NUCLEOTIDE SEQUENCE [LARGE SCALE GENOMIC DNA]</scope>
    <source>
        <strain evidence="1">JMC-PN-2008</strain>
    </source>
</reference>
<reference evidence="1 2" key="2">
    <citation type="journal article" date="2023" name="Mol. Biol. Evol.">
        <title>Genomics of Secondarily Temperate Adaptation in the Only Non-Antarctic Icefish.</title>
        <authorList>
            <person name="Rivera-Colon A.G."/>
            <person name="Rayamajhi N."/>
            <person name="Minhas B.F."/>
            <person name="Madrigal G."/>
            <person name="Bilyk K.T."/>
            <person name="Yoon V."/>
            <person name="Hune M."/>
            <person name="Gregory S."/>
            <person name="Cheng C.H.C."/>
            <person name="Catchen J.M."/>
        </authorList>
    </citation>
    <scope>NUCLEOTIDE SEQUENCE [LARGE SCALE GENOMIC DNA]</scope>
    <source>
        <strain evidence="1">JMC-PN-2008</strain>
    </source>
</reference>
<name>A0AAN7XA28_ELEMC</name>
<organism evidence="1 2">
    <name type="scientific">Eleginops maclovinus</name>
    <name type="common">Patagonian blennie</name>
    <name type="synonym">Eleginus maclovinus</name>
    <dbReference type="NCBI Taxonomy" id="56733"/>
    <lineage>
        <taxon>Eukaryota</taxon>
        <taxon>Metazoa</taxon>
        <taxon>Chordata</taxon>
        <taxon>Craniata</taxon>
        <taxon>Vertebrata</taxon>
        <taxon>Euteleostomi</taxon>
        <taxon>Actinopterygii</taxon>
        <taxon>Neopterygii</taxon>
        <taxon>Teleostei</taxon>
        <taxon>Neoteleostei</taxon>
        <taxon>Acanthomorphata</taxon>
        <taxon>Eupercaria</taxon>
        <taxon>Perciformes</taxon>
        <taxon>Notothenioidei</taxon>
        <taxon>Eleginopidae</taxon>
        <taxon>Eleginops</taxon>
    </lineage>
</organism>
<keyword evidence="2" id="KW-1185">Reference proteome</keyword>
<comment type="caution">
    <text evidence="1">The sequence shown here is derived from an EMBL/GenBank/DDBJ whole genome shotgun (WGS) entry which is preliminary data.</text>
</comment>
<dbReference type="EMBL" id="JAUZQC010000016">
    <property type="protein sequence ID" value="KAK5856920.1"/>
    <property type="molecule type" value="Genomic_DNA"/>
</dbReference>
<protein>
    <submittedName>
        <fullName evidence="1">Uncharacterized protein</fullName>
    </submittedName>
</protein>
<gene>
    <name evidence="1" type="ORF">PBY51_010200</name>
</gene>
<sequence length="88" mass="9570">MIFSGWAPKSQIESKTPNTQALWMIRSVLGKRRLSEGTERLSAALANCRLLLLPSSQALPSSSLPDMCPLSFTLILTGGSCADQYWLG</sequence>
<evidence type="ECO:0000313" key="2">
    <source>
        <dbReference type="Proteomes" id="UP001346869"/>
    </source>
</evidence>
<dbReference type="AlphaFoldDB" id="A0AAN7XA28"/>
<dbReference type="Proteomes" id="UP001346869">
    <property type="component" value="Unassembled WGS sequence"/>
</dbReference>
<evidence type="ECO:0000313" key="1">
    <source>
        <dbReference type="EMBL" id="KAK5856920.1"/>
    </source>
</evidence>
<accession>A0AAN7XA28</accession>
<proteinExistence type="predicted"/>